<protein>
    <submittedName>
        <fullName evidence="1">Uncharacterized protein</fullName>
    </submittedName>
</protein>
<dbReference type="EMBL" id="QZAS01000033">
    <property type="protein sequence ID" value="THX03343.1"/>
    <property type="molecule type" value="Genomic_DNA"/>
</dbReference>
<evidence type="ECO:0000313" key="1">
    <source>
        <dbReference type="EMBL" id="THX03343.1"/>
    </source>
</evidence>
<name>A0A4S9C972_AURPU</name>
<dbReference type="Pfam" id="PF21858">
    <property type="entry name" value="DUF6914"/>
    <property type="match status" value="1"/>
</dbReference>
<gene>
    <name evidence="1" type="ORF">D6D13_07750</name>
</gene>
<comment type="caution">
    <text evidence="1">The sequence shown here is derived from an EMBL/GenBank/DDBJ whole genome shotgun (WGS) entry which is preliminary data.</text>
</comment>
<dbReference type="InterPro" id="IPR054208">
    <property type="entry name" value="DUF6914"/>
</dbReference>
<dbReference type="AlphaFoldDB" id="A0A4S9C972"/>
<organism evidence="1">
    <name type="scientific">Aureobasidium pullulans</name>
    <name type="common">Black yeast</name>
    <name type="synonym">Pullularia pullulans</name>
    <dbReference type="NCBI Taxonomy" id="5580"/>
    <lineage>
        <taxon>Eukaryota</taxon>
        <taxon>Fungi</taxon>
        <taxon>Dikarya</taxon>
        <taxon>Ascomycota</taxon>
        <taxon>Pezizomycotina</taxon>
        <taxon>Dothideomycetes</taxon>
        <taxon>Dothideomycetidae</taxon>
        <taxon>Dothideales</taxon>
        <taxon>Saccotheciaceae</taxon>
        <taxon>Aureobasidium</taxon>
    </lineage>
</organism>
<accession>A0A4S9C972</accession>
<reference evidence="1" key="1">
    <citation type="submission" date="2018-10" db="EMBL/GenBank/DDBJ databases">
        <title>Fifty Aureobasidium pullulans genomes reveal a recombining polyextremotolerant generalist.</title>
        <authorList>
            <person name="Gostincar C."/>
            <person name="Turk M."/>
            <person name="Zajc J."/>
            <person name="Gunde-Cimerman N."/>
        </authorList>
    </citation>
    <scope>NUCLEOTIDE SEQUENCE [LARGE SCALE GENOMIC DNA]</scope>
    <source>
        <strain evidence="1">EXF-10085</strain>
    </source>
</reference>
<proteinExistence type="predicted"/>
<sequence length="168" mass="18976">MSLADLEPNSLHVVLHVRSHPPKANDFHWGLYLHRDFEAGGTKYHVQGQGKDKRWLADHGTTRGVFKSFLLIGLCQVARIPSGLMKDVDAMFRTYDHQLNEMPGLTCRTWVFRVLELLQKPHSGQVLLKCNDLTSLEHELLSWGNANALAAAECQQPRPTHRSDLCGL</sequence>